<keyword evidence="4" id="KW-0479">Metal-binding</keyword>
<keyword evidence="8" id="KW-0805">Transcription regulation</keyword>
<dbReference type="PROSITE" id="PS50157">
    <property type="entry name" value="ZINC_FINGER_C2H2_2"/>
    <property type="match status" value="29"/>
</dbReference>
<keyword evidence="7" id="KW-0862">Zinc</keyword>
<dbReference type="SUPFAM" id="SSF57667">
    <property type="entry name" value="beta-beta-alpha zinc fingers"/>
    <property type="match status" value="16"/>
</dbReference>
<feature type="region of interest" description="Disordered" evidence="13">
    <location>
        <begin position="361"/>
        <end position="411"/>
    </location>
</feature>
<comment type="similarity">
    <text evidence="3">Belongs to the krueppel C2H2-type zinc-finger protein family.</text>
</comment>
<dbReference type="PROSITE" id="PS00028">
    <property type="entry name" value="ZINC_FINGER_C2H2_1"/>
    <property type="match status" value="29"/>
</dbReference>
<feature type="domain" description="C2H2-type" evidence="14">
    <location>
        <begin position="1608"/>
        <end position="1636"/>
    </location>
</feature>
<feature type="region of interest" description="Disordered" evidence="13">
    <location>
        <begin position="1218"/>
        <end position="1241"/>
    </location>
</feature>
<feature type="domain" description="C2H2-type" evidence="14">
    <location>
        <begin position="918"/>
        <end position="945"/>
    </location>
</feature>
<dbReference type="Proteomes" id="UP000386466">
    <property type="component" value="Unassembled WGS sequence"/>
</dbReference>
<dbReference type="FunFam" id="3.30.160.60:FF:000753">
    <property type="entry name" value="zinc finger protein 236 isoform X2"/>
    <property type="match status" value="1"/>
</dbReference>
<dbReference type="Pfam" id="PF13465">
    <property type="entry name" value="zf-H2C2_2"/>
    <property type="match status" value="1"/>
</dbReference>
<dbReference type="GO" id="GO:0000978">
    <property type="term" value="F:RNA polymerase II cis-regulatory region sequence-specific DNA binding"/>
    <property type="evidence" value="ECO:0007669"/>
    <property type="project" value="TreeGrafter"/>
</dbReference>
<feature type="region of interest" description="Disordered" evidence="13">
    <location>
        <begin position="789"/>
        <end position="809"/>
    </location>
</feature>
<feature type="domain" description="C2H2-type" evidence="14">
    <location>
        <begin position="946"/>
        <end position="973"/>
    </location>
</feature>
<dbReference type="GO" id="GO:0005634">
    <property type="term" value="C:nucleus"/>
    <property type="evidence" value="ECO:0007669"/>
    <property type="project" value="UniProtKB-SubCell"/>
</dbReference>
<feature type="region of interest" description="Disordered" evidence="13">
    <location>
        <begin position="720"/>
        <end position="754"/>
    </location>
</feature>
<feature type="domain" description="C2H2-type" evidence="14">
    <location>
        <begin position="1146"/>
        <end position="1173"/>
    </location>
</feature>
<feature type="domain" description="C2H2-type" evidence="14">
    <location>
        <begin position="516"/>
        <end position="546"/>
    </location>
</feature>
<evidence type="ECO:0000256" key="11">
    <source>
        <dbReference type="ARBA" id="ARBA00023242"/>
    </source>
</evidence>
<feature type="domain" description="C2H2-type" evidence="14">
    <location>
        <begin position="39"/>
        <end position="67"/>
    </location>
</feature>
<dbReference type="FunFam" id="3.30.160.60:FF:002389">
    <property type="entry name" value="Zinc finger protein 236 variant"/>
    <property type="match status" value="1"/>
</dbReference>
<evidence type="ECO:0000256" key="12">
    <source>
        <dbReference type="PROSITE-ProRule" id="PRU00042"/>
    </source>
</evidence>
<feature type="domain" description="C2H2-type" evidence="14">
    <location>
        <begin position="635"/>
        <end position="662"/>
    </location>
</feature>
<dbReference type="FunFam" id="3.30.160.60:FF:002098">
    <property type="entry name" value="Zinc finger protein 236"/>
    <property type="match status" value="1"/>
</dbReference>
<dbReference type="FunFam" id="3.30.160.60:FF:001071">
    <property type="entry name" value="zinc finger protein 236"/>
    <property type="match status" value="1"/>
</dbReference>
<feature type="domain" description="C2H2-type" evidence="14">
    <location>
        <begin position="607"/>
        <end position="634"/>
    </location>
</feature>
<feature type="domain" description="C2H2-type" evidence="14">
    <location>
        <begin position="1729"/>
        <end position="1753"/>
    </location>
</feature>
<evidence type="ECO:0000256" key="10">
    <source>
        <dbReference type="ARBA" id="ARBA00023163"/>
    </source>
</evidence>
<dbReference type="InterPro" id="IPR036236">
    <property type="entry name" value="Znf_C2H2_sf"/>
</dbReference>
<evidence type="ECO:0000256" key="8">
    <source>
        <dbReference type="ARBA" id="ARBA00023015"/>
    </source>
</evidence>
<keyword evidence="5" id="KW-0677">Repeat</keyword>
<feature type="domain" description="C2H2-type" evidence="14">
    <location>
        <begin position="1673"/>
        <end position="1700"/>
    </location>
</feature>
<proteinExistence type="inferred from homology"/>
<feature type="domain" description="C2H2-type" evidence="14">
    <location>
        <begin position="974"/>
        <end position="1001"/>
    </location>
</feature>
<dbReference type="PANTHER" id="PTHR24396:SF21">
    <property type="entry name" value="ZINC FINGER PROTEIN 236"/>
    <property type="match status" value="1"/>
</dbReference>
<evidence type="ECO:0000256" key="13">
    <source>
        <dbReference type="SAM" id="MobiDB-lite"/>
    </source>
</evidence>
<evidence type="ECO:0000256" key="6">
    <source>
        <dbReference type="ARBA" id="ARBA00022771"/>
    </source>
</evidence>
<evidence type="ECO:0000256" key="7">
    <source>
        <dbReference type="ARBA" id="ARBA00022833"/>
    </source>
</evidence>
<feature type="domain" description="C2H2-type" evidence="14">
    <location>
        <begin position="255"/>
        <end position="283"/>
    </location>
</feature>
<dbReference type="FunFam" id="3.30.160.60:FF:002311">
    <property type="entry name" value="zinc finger protein 236 isoform X4"/>
    <property type="match status" value="1"/>
</dbReference>
<feature type="domain" description="C2H2-type" evidence="14">
    <location>
        <begin position="123"/>
        <end position="150"/>
    </location>
</feature>
<feature type="domain" description="C2H2-type" evidence="14">
    <location>
        <begin position="691"/>
        <end position="718"/>
    </location>
</feature>
<dbReference type="InterPro" id="IPR013087">
    <property type="entry name" value="Znf_C2H2_type"/>
</dbReference>
<feature type="region of interest" description="Disordered" evidence="13">
    <location>
        <begin position="1025"/>
        <end position="1059"/>
    </location>
</feature>
<dbReference type="Gene3D" id="3.30.160.60">
    <property type="entry name" value="Classic Zinc Finger"/>
    <property type="match status" value="26"/>
</dbReference>
<dbReference type="PANTHER" id="PTHR24396">
    <property type="entry name" value="ZINC FINGER PROTEIN"/>
    <property type="match status" value="1"/>
</dbReference>
<protein>
    <submittedName>
        <fullName evidence="15">Zinc finger protein 236</fullName>
    </submittedName>
</protein>
<dbReference type="FunFam" id="3.30.160.60:FF:001017">
    <property type="entry name" value="Zinc finger protein 236 variant"/>
    <property type="match status" value="1"/>
</dbReference>
<evidence type="ECO:0000256" key="5">
    <source>
        <dbReference type="ARBA" id="ARBA00022737"/>
    </source>
</evidence>
<feature type="domain" description="C2H2-type" evidence="14">
    <location>
        <begin position="1174"/>
        <end position="1201"/>
    </location>
</feature>
<dbReference type="FunFam" id="3.30.160.60:FF:003384">
    <property type="entry name" value="Zinc finger protein 236"/>
    <property type="match status" value="1"/>
</dbReference>
<dbReference type="FunFam" id="3.30.160.60:FF:000446">
    <property type="entry name" value="Zinc finger protein"/>
    <property type="match status" value="1"/>
</dbReference>
<dbReference type="FunFam" id="3.30.160.60:FF:001535">
    <property type="entry name" value="Zinc finger protein 236"/>
    <property type="match status" value="1"/>
</dbReference>
<keyword evidence="16" id="KW-1185">Reference proteome</keyword>
<feature type="domain" description="C2H2-type" evidence="14">
    <location>
        <begin position="488"/>
        <end position="515"/>
    </location>
</feature>
<feature type="domain" description="C2H2-type" evidence="14">
    <location>
        <begin position="1002"/>
        <end position="1029"/>
    </location>
</feature>
<feature type="domain" description="C2H2-type" evidence="14">
    <location>
        <begin position="460"/>
        <end position="487"/>
    </location>
</feature>
<dbReference type="FunFam" id="3.30.160.60:FF:000573">
    <property type="entry name" value="Putative zinc finger protein 236"/>
    <property type="match status" value="2"/>
</dbReference>
<feature type="domain" description="C2H2-type" evidence="14">
    <location>
        <begin position="663"/>
        <end position="690"/>
    </location>
</feature>
<feature type="domain" description="C2H2-type" evidence="14">
    <location>
        <begin position="1118"/>
        <end position="1145"/>
    </location>
</feature>
<dbReference type="EMBL" id="CAAGRJ010022216">
    <property type="protein sequence ID" value="VFV36099.1"/>
    <property type="molecule type" value="Genomic_DNA"/>
</dbReference>
<evidence type="ECO:0000259" key="14">
    <source>
        <dbReference type="PROSITE" id="PS50157"/>
    </source>
</evidence>
<evidence type="ECO:0000256" key="9">
    <source>
        <dbReference type="ARBA" id="ARBA00023125"/>
    </source>
</evidence>
<feature type="compositionally biased region" description="Low complexity" evidence="13">
    <location>
        <begin position="1026"/>
        <end position="1036"/>
    </location>
</feature>
<dbReference type="SMART" id="SM00355">
    <property type="entry name" value="ZnF_C2H2"/>
    <property type="match status" value="29"/>
</dbReference>
<dbReference type="FunFam" id="3.30.160.60:FF:000264">
    <property type="entry name" value="Zinc finger protein 236"/>
    <property type="match status" value="2"/>
</dbReference>
<sequence>MPRGRPPKPKESKARGDTDGVLTLNAENTNYAYQVPNFHKCEICLLSFPKESQFQRHMRDHERNDKPHRCDQCPQTFNVEFNLTLHKCTHNGEDPTCPVCNKKFSRVASLKAHIMLHEKEENLICSECGDEFTLQSQLAIHMEEHRQELAGSRVHTCKACRKEFETSSQLKEHMKTHYKIRVSSTRSYNRNIDRSGFTYSCPHCGKTFQKPSQLTRHIRIHTGERPFKCSECGKAFNQKGALQTHMIKHTGEKPHACAFCPAAFSQKGNLQSHVQRVHSEATLFQTLPLQQTEVHVTSASSQQNSQAVTDVIQQLLELSEPGPAESTQPPQPGQQLSITVGINQDILQQALENSGLSSIPAAAHAHDPSHARTPSAQGPTADTPHASKRERERERERASTGEGQRERERHRIRSRLQALSCSIREENGVRWHVCPYCTKEFRKPSDLVRHIRIHTHEKPFKCPQCFRAFAVKSTLTAHIKTHTGIKAFKCQYCMKSFSTSGSLKVHIRLHTGVRPFACPHCDKKFRTSGHRKTHIASHFKHTELRKMRHQRKPAKVRVGKTNVPVPDIPLQEPILITDVGLIQPIPRNQFFQSYFNNNFVNEADRPYKCFYCHRAYKKSCHLKQHIRSHTGEKPFKCSQCGRGFVSAGVLKAHVRTHTGVKSFKCLICNGAFTTGGSLRRHMGIHNDLRPYMCPYCQKTFKTSLNCKKHMKTHRYELAQQLQQHQQHQPAAPLDDSTGDQQSVHAPTHVQVDIESEELRRAAADTANPEAMLDLEPQQVVRTEDAGLGQPLTHQPLEADEDGFVAPPPALPGPVDQFEERAPAQSFEPAGLSQGFPVTDPYGQQTAFAPVQQLQDSSTLESQALSASFHQQSLLPVPGSDAMNVTTRLIQESSQEELELQTPRPEFLEAGEDQGRRSYRCEYCNKGFKKSSHLKQHVRSHTGEKPYKCKLCGRGFVSSGVLKSHEKTHTGVKAFSCSVCNASFTTNGSLTRHMATHMGMKPYKCPFCEQGFRTTVHCKKHMKRHQAAPSAAPAPGEADGGDMCVEEEEENPERNPSRKARPEVITFTEEETAQLAKIRPQESATVSEQVLVQSAAEKDRVSEMKDRQAELEAEPKFANCCSYCPKSFKKPSDLVRHVRIHTGEKPYKCDECGKSFTVKSTLDCHVKTHTGQKLFSCHVCSNAFSTKGSLKVHMRLHTGAKPFKCPHCELRFRTSGRRKTHMQFHYKPDPKKARKPVARSPSEALQPLNLLSPSSADPSVFVMNNSVLTGQFEQNVLPQGLVGQAILPASVSAGGDWTVSLTDGSLTSLEGIQLQLAANLVGPNVQISGIDASSINNITLQIDPSILQQTLQQGNLLSQQLPGEPGLASQNSTLQAQDSTVPASVVIQPISGLSLQPTVTSASLTIGPLSEQDPVMTTSSGTQDLSQVVTSQGLVSTSSGPHEITLTINNSSLSQVLAQAAGPAAASSSGSPQEITLTISELNATTGSLPSTTPMSPSAISTQNLVMSSSGAGGDASVTLTLADTQGLLSGGLDTVTLNIASQQGQQFPALLTDPSLSGQGGAGSPQVILVSHTPQPSSAAGEDITYQVTDVSASLAQGGPPEKETRLHQCVECGRGFASAAMLLQHSKEVHGRERIHVCPVCRKAFKRATHLKEHMQTHQAGPSLSSQKPRVFKCDTCEKAFAKPSQLERHSRIHTGERPFHCTLCEKAFNQKSALQVHMKKHTGERPYKCDYCVMGFTQKSNMKLHMKRAHSYTGSVQEPVAPQEPGAEELSRTLQLEDVVQEAASEWQALAGVF</sequence>
<evidence type="ECO:0000256" key="4">
    <source>
        <dbReference type="ARBA" id="ARBA00022723"/>
    </source>
</evidence>
<accession>A0A485NUZ5</accession>
<dbReference type="FunFam" id="3.30.160.60:FF:000481">
    <property type="entry name" value="zinc finger protein 236"/>
    <property type="match status" value="1"/>
</dbReference>
<gene>
    <name evidence="15" type="ORF">LYPA_23C010341</name>
</gene>
<keyword evidence="9" id="KW-0238">DNA-binding</keyword>
<reference evidence="15 16" key="1">
    <citation type="submission" date="2019-01" db="EMBL/GenBank/DDBJ databases">
        <authorList>
            <person name="Alioto T."/>
            <person name="Alioto T."/>
        </authorList>
    </citation>
    <scope>NUCLEOTIDE SEQUENCE [LARGE SCALE GENOMIC DNA]</scope>
</reference>
<feature type="domain" description="C2H2-type" evidence="14">
    <location>
        <begin position="155"/>
        <end position="182"/>
    </location>
</feature>
<feature type="domain" description="C2H2-type" evidence="14">
    <location>
        <begin position="68"/>
        <end position="95"/>
    </location>
</feature>
<organism evidence="15 16">
    <name type="scientific">Lynx pardinus</name>
    <name type="common">Iberian lynx</name>
    <name type="synonym">Felis pardina</name>
    <dbReference type="NCBI Taxonomy" id="191816"/>
    <lineage>
        <taxon>Eukaryota</taxon>
        <taxon>Metazoa</taxon>
        <taxon>Chordata</taxon>
        <taxon>Craniata</taxon>
        <taxon>Vertebrata</taxon>
        <taxon>Euteleostomi</taxon>
        <taxon>Mammalia</taxon>
        <taxon>Eutheria</taxon>
        <taxon>Laurasiatheria</taxon>
        <taxon>Carnivora</taxon>
        <taxon>Feliformia</taxon>
        <taxon>Felidae</taxon>
        <taxon>Felinae</taxon>
        <taxon>Lynx</taxon>
    </lineage>
</organism>
<feature type="domain" description="C2H2-type" evidence="14">
    <location>
        <begin position="199"/>
        <end position="226"/>
    </location>
</feature>
<feature type="domain" description="C2H2-type" evidence="14">
    <location>
        <begin position="1202"/>
        <end position="1229"/>
    </location>
</feature>
<keyword evidence="6 12" id="KW-0863">Zinc-finger</keyword>
<dbReference type="InterPro" id="IPR051643">
    <property type="entry name" value="Transcr_Reg_ZincFinger"/>
</dbReference>
<feature type="domain" description="C2H2-type" evidence="14">
    <location>
        <begin position="95"/>
        <end position="122"/>
    </location>
</feature>
<evidence type="ECO:0000256" key="2">
    <source>
        <dbReference type="ARBA" id="ARBA00004123"/>
    </source>
</evidence>
<feature type="compositionally biased region" description="Basic and acidic residues" evidence="13">
    <location>
        <begin position="385"/>
        <end position="409"/>
    </location>
</feature>
<feature type="domain" description="C2H2-type" evidence="14">
    <location>
        <begin position="432"/>
        <end position="459"/>
    </location>
</feature>
<feature type="domain" description="C2H2-type" evidence="14">
    <location>
        <begin position="227"/>
        <end position="254"/>
    </location>
</feature>
<dbReference type="GO" id="GO:0000981">
    <property type="term" value="F:DNA-binding transcription factor activity, RNA polymerase II-specific"/>
    <property type="evidence" value="ECO:0007669"/>
    <property type="project" value="TreeGrafter"/>
</dbReference>
<dbReference type="FunFam" id="3.30.160.60:FF:000385">
    <property type="entry name" value="Zinc finger protein 236 variant"/>
    <property type="match status" value="1"/>
</dbReference>
<evidence type="ECO:0000256" key="3">
    <source>
        <dbReference type="ARBA" id="ARBA00006991"/>
    </source>
</evidence>
<dbReference type="FunFam" id="3.30.160.60:FF:000226">
    <property type="entry name" value="Zinc finger protein 236 variant"/>
    <property type="match status" value="2"/>
</dbReference>
<evidence type="ECO:0000313" key="15">
    <source>
        <dbReference type="EMBL" id="VFV36099.1"/>
    </source>
</evidence>
<dbReference type="Pfam" id="PF12874">
    <property type="entry name" value="zf-met"/>
    <property type="match status" value="1"/>
</dbReference>
<evidence type="ECO:0000256" key="1">
    <source>
        <dbReference type="ARBA" id="ARBA00003767"/>
    </source>
</evidence>
<keyword evidence="10" id="KW-0804">Transcription</keyword>
<dbReference type="FunFam" id="3.30.160.60:FF:002376">
    <property type="entry name" value="Zinc finger protein 236"/>
    <property type="match status" value="1"/>
</dbReference>
<dbReference type="GO" id="GO:0008270">
    <property type="term" value="F:zinc ion binding"/>
    <property type="evidence" value="ECO:0007669"/>
    <property type="project" value="UniProtKB-KW"/>
</dbReference>
<comment type="subcellular location">
    <subcellularLocation>
        <location evidence="2">Nucleus</location>
    </subcellularLocation>
</comment>
<feature type="domain" description="C2H2-type" evidence="14">
    <location>
        <begin position="1701"/>
        <end position="1728"/>
    </location>
</feature>
<dbReference type="FunFam" id="3.30.160.60:FF:000301">
    <property type="entry name" value="Zinc finger protein 236"/>
    <property type="match status" value="2"/>
</dbReference>
<evidence type="ECO:0000313" key="16">
    <source>
        <dbReference type="Proteomes" id="UP000386466"/>
    </source>
</evidence>
<feature type="compositionally biased region" description="Low complexity" evidence="13">
    <location>
        <begin position="720"/>
        <end position="733"/>
    </location>
</feature>
<feature type="domain" description="C2H2-type" evidence="14">
    <location>
        <begin position="1637"/>
        <end position="1664"/>
    </location>
</feature>
<dbReference type="FunFam" id="3.30.160.60:FF:000308">
    <property type="entry name" value="zinc finger protein 236 isoform X1"/>
    <property type="match status" value="2"/>
</dbReference>
<keyword evidence="11" id="KW-0539">Nucleus</keyword>
<name>A0A485NUZ5_LYNPA</name>
<comment type="function">
    <text evidence="1">May be involved in transcriptional regulation.</text>
</comment>
<dbReference type="Pfam" id="PF00096">
    <property type="entry name" value="zf-C2H2"/>
    <property type="match status" value="18"/>
</dbReference>
<dbReference type="FunFam" id="3.30.160.60:FF:000376">
    <property type="entry name" value="Zinc finger protein 236"/>
    <property type="match status" value="1"/>
</dbReference>
<dbReference type="FunFam" id="3.30.160.60:FF:002170">
    <property type="entry name" value="Zinc finger protein 236"/>
    <property type="match status" value="1"/>
</dbReference>